<comment type="caution">
    <text evidence="2">The sequence shown here is derived from an EMBL/GenBank/DDBJ whole genome shotgun (WGS) entry which is preliminary data.</text>
</comment>
<accession>A0A550C297</accession>
<evidence type="ECO:0000313" key="2">
    <source>
        <dbReference type="EMBL" id="TRM58910.1"/>
    </source>
</evidence>
<feature type="compositionally biased region" description="Low complexity" evidence="1">
    <location>
        <begin position="1"/>
        <end position="14"/>
    </location>
</feature>
<dbReference type="Proteomes" id="UP000320762">
    <property type="component" value="Unassembled WGS sequence"/>
</dbReference>
<evidence type="ECO:0000313" key="3">
    <source>
        <dbReference type="Proteomes" id="UP000320762"/>
    </source>
</evidence>
<dbReference type="EMBL" id="VDMD01000032">
    <property type="protein sequence ID" value="TRM58910.1"/>
    <property type="molecule type" value="Genomic_DNA"/>
</dbReference>
<evidence type="ECO:0000256" key="1">
    <source>
        <dbReference type="SAM" id="MobiDB-lite"/>
    </source>
</evidence>
<dbReference type="OrthoDB" id="10349913at2759"/>
<protein>
    <submittedName>
        <fullName evidence="2">Uncharacterized protein</fullName>
    </submittedName>
</protein>
<feature type="region of interest" description="Disordered" evidence="1">
    <location>
        <begin position="1"/>
        <end position="20"/>
    </location>
</feature>
<name>A0A550C297_9AGAR</name>
<sequence>MERSSSASTSASVSPPRLRTESAVTEWDSWIAQAASTDEDEMYDDLNEEIAYQFKRAAPPKASWFYSVIYDRKFRREFSPQKGEIKLDTPYFRRLYAERKLNGLM</sequence>
<keyword evidence="3" id="KW-1185">Reference proteome</keyword>
<reference evidence="2 3" key="1">
    <citation type="journal article" date="2019" name="New Phytol.">
        <title>Comparative genomics reveals unique wood-decay strategies and fruiting body development in the Schizophyllaceae.</title>
        <authorList>
            <person name="Almasi E."/>
            <person name="Sahu N."/>
            <person name="Krizsan K."/>
            <person name="Balint B."/>
            <person name="Kovacs G.M."/>
            <person name="Kiss B."/>
            <person name="Cseklye J."/>
            <person name="Drula E."/>
            <person name="Henrissat B."/>
            <person name="Nagy I."/>
            <person name="Chovatia M."/>
            <person name="Adam C."/>
            <person name="LaButti K."/>
            <person name="Lipzen A."/>
            <person name="Riley R."/>
            <person name="Grigoriev I.V."/>
            <person name="Nagy L.G."/>
        </authorList>
    </citation>
    <scope>NUCLEOTIDE SEQUENCE [LARGE SCALE GENOMIC DNA]</scope>
    <source>
        <strain evidence="2 3">NL-1724</strain>
    </source>
</reference>
<dbReference type="AlphaFoldDB" id="A0A550C297"/>
<proteinExistence type="predicted"/>
<organism evidence="2 3">
    <name type="scientific">Schizophyllum amplum</name>
    <dbReference type="NCBI Taxonomy" id="97359"/>
    <lineage>
        <taxon>Eukaryota</taxon>
        <taxon>Fungi</taxon>
        <taxon>Dikarya</taxon>
        <taxon>Basidiomycota</taxon>
        <taxon>Agaricomycotina</taxon>
        <taxon>Agaricomycetes</taxon>
        <taxon>Agaricomycetidae</taxon>
        <taxon>Agaricales</taxon>
        <taxon>Schizophyllaceae</taxon>
        <taxon>Schizophyllum</taxon>
    </lineage>
</organism>
<gene>
    <name evidence="2" type="ORF">BD626DRAFT_409871</name>
</gene>